<protein>
    <submittedName>
        <fullName evidence="7">Cell division protein FtsW</fullName>
    </submittedName>
    <submittedName>
        <fullName evidence="8">Rod shape-determining protein RodA</fullName>
    </submittedName>
</protein>
<dbReference type="GO" id="GO:0032153">
    <property type="term" value="C:cell division site"/>
    <property type="evidence" value="ECO:0007669"/>
    <property type="project" value="TreeGrafter"/>
</dbReference>
<feature type="transmembrane region" description="Helical" evidence="6">
    <location>
        <begin position="12"/>
        <end position="29"/>
    </location>
</feature>
<dbReference type="AlphaFoldDB" id="A0A174YRG8"/>
<evidence type="ECO:0000313" key="10">
    <source>
        <dbReference type="Proteomes" id="UP000481964"/>
    </source>
</evidence>
<dbReference type="Pfam" id="PF01098">
    <property type="entry name" value="FTSW_RODA_SPOVE"/>
    <property type="match status" value="1"/>
</dbReference>
<evidence type="ECO:0000256" key="4">
    <source>
        <dbReference type="ARBA" id="ARBA00022989"/>
    </source>
</evidence>
<accession>A0A174YRG8</accession>
<feature type="transmembrane region" description="Helical" evidence="6">
    <location>
        <begin position="66"/>
        <end position="87"/>
    </location>
</feature>
<dbReference type="PANTHER" id="PTHR30474:SF1">
    <property type="entry name" value="PEPTIDOGLYCAN GLYCOSYLTRANSFERASE MRDB"/>
    <property type="match status" value="1"/>
</dbReference>
<dbReference type="GO" id="GO:0051301">
    <property type="term" value="P:cell division"/>
    <property type="evidence" value="ECO:0007669"/>
    <property type="project" value="UniProtKB-KW"/>
</dbReference>
<evidence type="ECO:0000313" key="7">
    <source>
        <dbReference type="EMBL" id="CUQ76127.1"/>
    </source>
</evidence>
<dbReference type="RefSeq" id="WP_022098575.1">
    <property type="nucleotide sequence ID" value="NZ_CZBU01000002.1"/>
</dbReference>
<evidence type="ECO:0000313" key="8">
    <source>
        <dbReference type="EMBL" id="MSC57364.1"/>
    </source>
</evidence>
<evidence type="ECO:0000256" key="2">
    <source>
        <dbReference type="ARBA" id="ARBA00022692"/>
    </source>
</evidence>
<proteinExistence type="predicted"/>
<keyword evidence="3" id="KW-0133">Cell shape</keyword>
<feature type="transmembrane region" description="Helical" evidence="6">
    <location>
        <begin position="130"/>
        <end position="147"/>
    </location>
</feature>
<gene>
    <name evidence="7" type="primary">ftsW_2</name>
    <name evidence="7" type="ORF">ERS852490_00883</name>
    <name evidence="8" type="ORF">GKE48_07875</name>
</gene>
<evidence type="ECO:0000256" key="3">
    <source>
        <dbReference type="ARBA" id="ARBA00022960"/>
    </source>
</evidence>
<evidence type="ECO:0000313" key="9">
    <source>
        <dbReference type="Proteomes" id="UP000095621"/>
    </source>
</evidence>
<evidence type="ECO:0000256" key="5">
    <source>
        <dbReference type="ARBA" id="ARBA00023136"/>
    </source>
</evidence>
<keyword evidence="7" id="KW-0131">Cell cycle</keyword>
<feature type="transmembrane region" description="Helical" evidence="6">
    <location>
        <begin position="281"/>
        <end position="302"/>
    </location>
</feature>
<keyword evidence="4 6" id="KW-1133">Transmembrane helix</keyword>
<dbReference type="GO" id="GO:0005886">
    <property type="term" value="C:plasma membrane"/>
    <property type="evidence" value="ECO:0007669"/>
    <property type="project" value="TreeGrafter"/>
</dbReference>
<dbReference type="Proteomes" id="UP000481964">
    <property type="component" value="Unassembled WGS sequence"/>
</dbReference>
<organism evidence="7 9">
    <name type="scientific">Lachnospira eligens</name>
    <dbReference type="NCBI Taxonomy" id="39485"/>
    <lineage>
        <taxon>Bacteria</taxon>
        <taxon>Bacillati</taxon>
        <taxon>Bacillota</taxon>
        <taxon>Clostridia</taxon>
        <taxon>Lachnospirales</taxon>
        <taxon>Lachnospiraceae</taxon>
        <taxon>Lachnospira</taxon>
    </lineage>
</organism>
<feature type="transmembrane region" description="Helical" evidence="6">
    <location>
        <begin position="41"/>
        <end position="59"/>
    </location>
</feature>
<dbReference type="OrthoDB" id="9812661at2"/>
<feature type="transmembrane region" description="Helical" evidence="6">
    <location>
        <begin position="344"/>
        <end position="366"/>
    </location>
</feature>
<dbReference type="EMBL" id="WKRD01000005">
    <property type="protein sequence ID" value="MSC57364.1"/>
    <property type="molecule type" value="Genomic_DNA"/>
</dbReference>
<dbReference type="InterPro" id="IPR001182">
    <property type="entry name" value="FtsW/RodA"/>
</dbReference>
<keyword evidence="5 6" id="KW-0472">Membrane</keyword>
<dbReference type="Proteomes" id="UP000095621">
    <property type="component" value="Unassembled WGS sequence"/>
</dbReference>
<evidence type="ECO:0000256" key="1">
    <source>
        <dbReference type="ARBA" id="ARBA00004141"/>
    </source>
</evidence>
<feature type="transmembrane region" description="Helical" evidence="6">
    <location>
        <begin position="177"/>
        <end position="197"/>
    </location>
</feature>
<comment type="subcellular location">
    <subcellularLocation>
        <location evidence="1">Membrane</location>
        <topology evidence="1">Multi-pass membrane protein</topology>
    </subcellularLocation>
</comment>
<reference evidence="7 9" key="1">
    <citation type="submission" date="2015-09" db="EMBL/GenBank/DDBJ databases">
        <authorList>
            <consortium name="Pathogen Informatics"/>
        </authorList>
    </citation>
    <scope>NUCLEOTIDE SEQUENCE [LARGE SCALE GENOMIC DNA]</scope>
    <source>
        <strain evidence="7 9">2789STDY5834875</strain>
    </source>
</reference>
<dbReference type="EMBL" id="CZBU01000002">
    <property type="protein sequence ID" value="CUQ76127.1"/>
    <property type="molecule type" value="Genomic_DNA"/>
</dbReference>
<feature type="transmembrane region" description="Helical" evidence="6">
    <location>
        <begin position="314"/>
        <end position="338"/>
    </location>
</feature>
<dbReference type="PANTHER" id="PTHR30474">
    <property type="entry name" value="CELL CYCLE PROTEIN"/>
    <property type="match status" value="1"/>
</dbReference>
<dbReference type="GO" id="GO:0008360">
    <property type="term" value="P:regulation of cell shape"/>
    <property type="evidence" value="ECO:0007669"/>
    <property type="project" value="UniProtKB-KW"/>
</dbReference>
<keyword evidence="2 6" id="KW-0812">Transmembrane</keyword>
<dbReference type="GO" id="GO:0015648">
    <property type="term" value="F:lipid-linked peptidoglycan transporter activity"/>
    <property type="evidence" value="ECO:0007669"/>
    <property type="project" value="TreeGrafter"/>
</dbReference>
<evidence type="ECO:0000256" key="6">
    <source>
        <dbReference type="SAM" id="Phobius"/>
    </source>
</evidence>
<feature type="transmembrane region" description="Helical" evidence="6">
    <location>
        <begin position="153"/>
        <end position="170"/>
    </location>
</feature>
<keyword evidence="7" id="KW-0132">Cell division</keyword>
<name>A0A174YRG8_9FIRM</name>
<feature type="transmembrane region" description="Helical" evidence="6">
    <location>
        <begin position="107"/>
        <end position="123"/>
    </location>
</feature>
<reference evidence="8 10" key="2">
    <citation type="journal article" date="2019" name="Nat. Med.">
        <title>A library of human gut bacterial isolates paired with longitudinal multiomics data enables mechanistic microbiome research.</title>
        <authorList>
            <person name="Poyet M."/>
            <person name="Groussin M."/>
            <person name="Gibbons S.M."/>
            <person name="Avila-Pacheco J."/>
            <person name="Jiang X."/>
            <person name="Kearney S.M."/>
            <person name="Perrotta A.R."/>
            <person name="Berdy B."/>
            <person name="Zhao S."/>
            <person name="Lieberman T.D."/>
            <person name="Swanson P.K."/>
            <person name="Smith M."/>
            <person name="Roesemann S."/>
            <person name="Alexander J.E."/>
            <person name="Rich S.A."/>
            <person name="Livny J."/>
            <person name="Vlamakis H."/>
            <person name="Clish C."/>
            <person name="Bullock K."/>
            <person name="Deik A."/>
            <person name="Scott J."/>
            <person name="Pierce K.A."/>
            <person name="Xavier R.J."/>
            <person name="Alm E.J."/>
        </authorList>
    </citation>
    <scope>NUCLEOTIDE SEQUENCE [LARGE SCALE GENOMIC DNA]</scope>
    <source>
        <strain evidence="8 10">BIOML-A1</strain>
    </source>
</reference>
<sequence length="387" mass="42875">MLKKYKLRSYNFILVFILIVTSVFALAVVNSANSAYTMKQGAGMVVSFIIMFIVSFIDYNWILKYFWIWYGVVTVMLIGVLTVFGHGSHGATRWFKIGPIQLQPSEFLKLALILLVAKLVAANKERLNSIKFLALIACLTLFPILLVAMQPNLSTTILLCLIIIAMLYCAGVSYKIFGIAILIAVPVISAFLIYVVSVEHPILIEDYQRKRIVDFIEGNKSEEVDMTDAGTYQQAYAVQAIGSGQLYGKGLNNNDTSSLKNAGYIAEAQNDFIFAVIGEELGFTGSCITIFLLFLIVLECIITAVRARNFEGRLICCGVAIYIGFQTFINIGVVSWILPNTGVPLPFFSCGITSLLTLFIAMGIVLNVSLQRNVERDDDMFADDFRG</sequence>